<reference evidence="2 3" key="1">
    <citation type="submission" date="2017-12" db="EMBL/GenBank/DDBJ databases">
        <title>Confluentibacter flavum sp. nov., isolated from the saline lake.</title>
        <authorList>
            <person name="Yu L."/>
        </authorList>
    </citation>
    <scope>NUCLEOTIDE SEQUENCE [LARGE SCALE GENOMIC DNA]</scope>
    <source>
        <strain evidence="2 3">3B</strain>
    </source>
</reference>
<gene>
    <name evidence="2" type="ORF">CSW08_14930</name>
</gene>
<dbReference type="Pfam" id="PF13439">
    <property type="entry name" value="Glyco_transf_4"/>
    <property type="match status" value="1"/>
</dbReference>
<keyword evidence="3" id="KW-1185">Reference proteome</keyword>
<dbReference type="SUPFAM" id="SSF53756">
    <property type="entry name" value="UDP-Glycosyltransferase/glycogen phosphorylase"/>
    <property type="match status" value="1"/>
</dbReference>
<comment type="caution">
    <text evidence="2">The sequence shown here is derived from an EMBL/GenBank/DDBJ whole genome shotgun (WGS) entry which is preliminary data.</text>
</comment>
<organism evidence="2 3">
    <name type="scientific">Confluentibacter flavum</name>
    <dbReference type="NCBI Taxonomy" id="1909700"/>
    <lineage>
        <taxon>Bacteria</taxon>
        <taxon>Pseudomonadati</taxon>
        <taxon>Bacteroidota</taxon>
        <taxon>Flavobacteriia</taxon>
        <taxon>Flavobacteriales</taxon>
        <taxon>Flavobacteriaceae</taxon>
        <taxon>Confluentibacter</taxon>
    </lineage>
</organism>
<dbReference type="Gene3D" id="3.40.50.2000">
    <property type="entry name" value="Glycogen Phosphorylase B"/>
    <property type="match status" value="2"/>
</dbReference>
<dbReference type="OrthoDB" id="9794575at2"/>
<dbReference type="InterPro" id="IPR028098">
    <property type="entry name" value="Glyco_trans_4-like_N"/>
</dbReference>
<feature type="domain" description="Glycosyltransferase subfamily 4-like N-terminal" evidence="1">
    <location>
        <begin position="112"/>
        <end position="235"/>
    </location>
</feature>
<evidence type="ECO:0000259" key="1">
    <source>
        <dbReference type="Pfam" id="PF13439"/>
    </source>
</evidence>
<dbReference type="AlphaFoldDB" id="A0A2N3HGP9"/>
<dbReference type="EMBL" id="PJEO01000052">
    <property type="protein sequence ID" value="PKQ44093.1"/>
    <property type="molecule type" value="Genomic_DNA"/>
</dbReference>
<dbReference type="Proteomes" id="UP000233435">
    <property type="component" value="Unassembled WGS sequence"/>
</dbReference>
<accession>A0A2N3HGP9</accession>
<sequence length="429" mass="49233">MDKKKVLIITYYWPPAGGPGVQRWLKFVKYLPEFNVEPIIYIPENPNYPILDNSLNSEVSNDLIVLKQPIKEPYKFASLFSKKASSSISKGIIPIQKKQSIIQKLLIYIRGNFFIPDARIDWVKPSVLFLSDYISKNSIETIITTGPPHSMHLIGLKLKERLGVKWVADFRDPWTTIGYHKKLKLSKASKEKHKALEKEVLNNADKIIVTSHVTKTEFENITKKPIAVITNGYDNETVGEVLLDTKFSISHIGSLLSERNPEVLWRVLQDLIEGLDGFKDDFQLNFIGFISDNIMESIERYHLTNHVNNIGYVSHKESVVYQKKSQLLLLIEINSDETKCIIPGKLFEYMVSNRPIVSIGPKGSDVEKIIKETNTGNYFYYSDYELLKAVLINHYNAFKNNTLQSHAVGLQKYSRKNLTKQLVEFITHQ</sequence>
<dbReference type="CDD" id="cd03794">
    <property type="entry name" value="GT4_WbuB-like"/>
    <property type="match status" value="1"/>
</dbReference>
<keyword evidence="2" id="KW-0808">Transferase</keyword>
<proteinExistence type="predicted"/>
<dbReference type="GO" id="GO:0016757">
    <property type="term" value="F:glycosyltransferase activity"/>
    <property type="evidence" value="ECO:0007669"/>
    <property type="project" value="UniProtKB-ARBA"/>
</dbReference>
<evidence type="ECO:0000313" key="3">
    <source>
        <dbReference type="Proteomes" id="UP000233435"/>
    </source>
</evidence>
<evidence type="ECO:0000313" key="2">
    <source>
        <dbReference type="EMBL" id="PKQ44093.1"/>
    </source>
</evidence>
<name>A0A2N3HGP9_9FLAO</name>
<protein>
    <submittedName>
        <fullName evidence="2">Glycosyl transferase family 1</fullName>
    </submittedName>
</protein>
<dbReference type="RefSeq" id="WP_106660674.1">
    <property type="nucleotide sequence ID" value="NZ_PJEO01000052.1"/>
</dbReference>